<reference evidence="1 2" key="1">
    <citation type="journal article" date="2023" name="Int. J. Mol. Sci.">
        <title>De Novo Assembly and Annotation of 11 Diverse Shrub Willow (Salix) Genomes Reveals Novel Gene Organization in Sex-Linked Regions.</title>
        <authorList>
            <person name="Hyden B."/>
            <person name="Feng K."/>
            <person name="Yates T.B."/>
            <person name="Jawdy S."/>
            <person name="Cereghino C."/>
            <person name="Smart L.B."/>
            <person name="Muchero W."/>
        </authorList>
    </citation>
    <scope>NUCLEOTIDE SEQUENCE [LARGE SCALE GENOMIC DNA]</scope>
    <source>
        <tissue evidence="1">Shoot tip</tissue>
    </source>
</reference>
<evidence type="ECO:0000313" key="1">
    <source>
        <dbReference type="EMBL" id="KAJ6433389.1"/>
    </source>
</evidence>
<dbReference type="EMBL" id="JAPFFJ010000002">
    <property type="protein sequence ID" value="KAJ6433389.1"/>
    <property type="molecule type" value="Genomic_DNA"/>
</dbReference>
<comment type="caution">
    <text evidence="1">The sequence shown here is derived from an EMBL/GenBank/DDBJ whole genome shotgun (WGS) entry which is preliminary data.</text>
</comment>
<organism evidence="1 2">
    <name type="scientific">Salix udensis</name>
    <dbReference type="NCBI Taxonomy" id="889485"/>
    <lineage>
        <taxon>Eukaryota</taxon>
        <taxon>Viridiplantae</taxon>
        <taxon>Streptophyta</taxon>
        <taxon>Embryophyta</taxon>
        <taxon>Tracheophyta</taxon>
        <taxon>Spermatophyta</taxon>
        <taxon>Magnoliopsida</taxon>
        <taxon>eudicotyledons</taxon>
        <taxon>Gunneridae</taxon>
        <taxon>Pentapetalae</taxon>
        <taxon>rosids</taxon>
        <taxon>fabids</taxon>
        <taxon>Malpighiales</taxon>
        <taxon>Salicaceae</taxon>
        <taxon>Saliceae</taxon>
        <taxon>Salix</taxon>
    </lineage>
</organism>
<proteinExistence type="predicted"/>
<dbReference type="Proteomes" id="UP001162972">
    <property type="component" value="Chromosome 13"/>
</dbReference>
<evidence type="ECO:0000313" key="2">
    <source>
        <dbReference type="Proteomes" id="UP001162972"/>
    </source>
</evidence>
<keyword evidence="2" id="KW-1185">Reference proteome</keyword>
<name>A0AAD6L169_9ROSI</name>
<dbReference type="AlphaFoldDB" id="A0AAD6L169"/>
<accession>A0AAD6L169</accession>
<gene>
    <name evidence="1" type="ORF">OIU84_017145</name>
</gene>
<sequence>MTILFSRIICEEGKLIPRCELQPNTLLPEKSWDDDTLQASVCCFYLLSVNNNQMS</sequence>
<protein>
    <submittedName>
        <fullName evidence="1">Uncharacterized protein</fullName>
    </submittedName>
</protein>